<evidence type="ECO:0000313" key="4">
    <source>
        <dbReference type="Proteomes" id="UP000535437"/>
    </source>
</evidence>
<evidence type="ECO:0000259" key="2">
    <source>
        <dbReference type="Pfam" id="PF00535"/>
    </source>
</evidence>
<accession>A0A7Z0GLV8</accession>
<dbReference type="GO" id="GO:0016740">
    <property type="term" value="F:transferase activity"/>
    <property type="evidence" value="ECO:0007669"/>
    <property type="project" value="UniProtKB-KW"/>
</dbReference>
<evidence type="ECO:0000256" key="1">
    <source>
        <dbReference type="SAM" id="MobiDB-lite"/>
    </source>
</evidence>
<gene>
    <name evidence="3" type="ORF">HNR09_001812</name>
</gene>
<feature type="domain" description="Glycosyltransferase 2-like" evidence="2">
    <location>
        <begin position="17"/>
        <end position="114"/>
    </location>
</feature>
<keyword evidence="3" id="KW-0808">Transferase</keyword>
<reference evidence="3 4" key="1">
    <citation type="submission" date="2020-07" db="EMBL/GenBank/DDBJ databases">
        <title>Sequencing the genomes of 1000 actinobacteria strains.</title>
        <authorList>
            <person name="Klenk H.-P."/>
        </authorList>
    </citation>
    <scope>NUCLEOTIDE SEQUENCE [LARGE SCALE GENOMIC DNA]</scope>
    <source>
        <strain evidence="3 4">DSM 15475</strain>
    </source>
</reference>
<organism evidence="3 4">
    <name type="scientific">Nesterenkonia xinjiangensis</name>
    <dbReference type="NCBI Taxonomy" id="225327"/>
    <lineage>
        <taxon>Bacteria</taxon>
        <taxon>Bacillati</taxon>
        <taxon>Actinomycetota</taxon>
        <taxon>Actinomycetes</taxon>
        <taxon>Micrococcales</taxon>
        <taxon>Micrococcaceae</taxon>
        <taxon>Nesterenkonia</taxon>
    </lineage>
</organism>
<dbReference type="InterPro" id="IPR050834">
    <property type="entry name" value="Glycosyltransf_2"/>
</dbReference>
<dbReference type="Proteomes" id="UP000535437">
    <property type="component" value="Unassembled WGS sequence"/>
</dbReference>
<dbReference type="InterPro" id="IPR001173">
    <property type="entry name" value="Glyco_trans_2-like"/>
</dbReference>
<name>A0A7Z0GLV8_9MICC</name>
<dbReference type="Gene3D" id="3.90.550.10">
    <property type="entry name" value="Spore Coat Polysaccharide Biosynthesis Protein SpsA, Chain A"/>
    <property type="match status" value="1"/>
</dbReference>
<dbReference type="SUPFAM" id="SSF53448">
    <property type="entry name" value="Nucleotide-diphospho-sugar transferases"/>
    <property type="match status" value="1"/>
</dbReference>
<dbReference type="CDD" id="cd00761">
    <property type="entry name" value="Glyco_tranf_GTA_type"/>
    <property type="match status" value="1"/>
</dbReference>
<proteinExistence type="predicted"/>
<dbReference type="PANTHER" id="PTHR43685:SF2">
    <property type="entry name" value="GLYCOSYLTRANSFERASE 2-LIKE DOMAIN-CONTAINING PROTEIN"/>
    <property type="match status" value="1"/>
</dbReference>
<protein>
    <submittedName>
        <fullName evidence="3">GT2 family glycosyltransferase</fullName>
    </submittedName>
</protein>
<dbReference type="RefSeq" id="WP_179541747.1">
    <property type="nucleotide sequence ID" value="NZ_BAAALL010000005.1"/>
</dbReference>
<dbReference type="EMBL" id="JACCFY010000001">
    <property type="protein sequence ID" value="NYJ78401.1"/>
    <property type="molecule type" value="Genomic_DNA"/>
</dbReference>
<evidence type="ECO:0000313" key="3">
    <source>
        <dbReference type="EMBL" id="NYJ78401.1"/>
    </source>
</evidence>
<sequence>MSAPSNGHPHTTPQVTAVIPTVGRPSLRAAVRSALNQTIPTEPLVVVDDPDALSAVQTRLRGLDYRLVSTAGRQGGGAARNLGVQFAETPWVAFLDDDDDWVADKSERQIEHALGRAPTTARRSENGAPGTDSVPADVAVSCRALLVGAGTRAVPERPYRSETDELGGVAPGVGAYVLDRSTVRLRRHFLQTSTLLCARETALDVPWREELTRHQDWDWLIRLESAGVHIDTVPDILVRVQQGSPGSVSRSANWLGSRDWLESLTPDDVPPAARADFTASVVARGALASGDVSRGLGELFSGLRAGAHPAALLVGLSGLAVTRRARHG</sequence>
<dbReference type="PANTHER" id="PTHR43685">
    <property type="entry name" value="GLYCOSYLTRANSFERASE"/>
    <property type="match status" value="1"/>
</dbReference>
<keyword evidence="4" id="KW-1185">Reference proteome</keyword>
<dbReference type="InterPro" id="IPR029044">
    <property type="entry name" value="Nucleotide-diphossugar_trans"/>
</dbReference>
<dbReference type="Pfam" id="PF00535">
    <property type="entry name" value="Glycos_transf_2"/>
    <property type="match status" value="1"/>
</dbReference>
<feature type="region of interest" description="Disordered" evidence="1">
    <location>
        <begin position="115"/>
        <end position="135"/>
    </location>
</feature>
<comment type="caution">
    <text evidence="3">The sequence shown here is derived from an EMBL/GenBank/DDBJ whole genome shotgun (WGS) entry which is preliminary data.</text>
</comment>
<dbReference type="AlphaFoldDB" id="A0A7Z0GLV8"/>